<dbReference type="Proteomes" id="UP001055025">
    <property type="component" value="Unassembled WGS sequence"/>
</dbReference>
<protein>
    <recommendedName>
        <fullName evidence="1">SGNH hydrolase-type esterase domain-containing protein</fullName>
    </recommendedName>
</protein>
<feature type="domain" description="SGNH hydrolase-type esterase" evidence="1">
    <location>
        <begin position="200"/>
        <end position="362"/>
    </location>
</feature>
<accession>A0AAV5B3X1</accession>
<reference evidence="2" key="1">
    <citation type="journal article" date="2022" name="Int. J. Syst. Evol. Microbiol.">
        <title>Granulimonas faecalis gen. nov., sp. nov., and Leptogranulimonas caecicola gen. nov., sp. nov., novel lactate-producing Atopobiaceae bacteria isolated from mouse intestines, and an emended description of the family Atopobiaceae.</title>
        <authorList>
            <person name="Morinaga K."/>
            <person name="Kusada H."/>
            <person name="Sakamoto S."/>
            <person name="Murakami T."/>
            <person name="Toyoda A."/>
            <person name="Mori H."/>
            <person name="Meng X.Y."/>
            <person name="Takashino M."/>
            <person name="Murotomi K."/>
            <person name="Tamaki H."/>
        </authorList>
    </citation>
    <scope>NUCLEOTIDE SEQUENCE</scope>
    <source>
        <strain evidence="2">OPF53</strain>
    </source>
</reference>
<dbReference type="InterPro" id="IPR036514">
    <property type="entry name" value="SGNH_hydro_sf"/>
</dbReference>
<dbReference type="Pfam" id="PF13472">
    <property type="entry name" value="Lipase_GDSL_2"/>
    <property type="match status" value="1"/>
</dbReference>
<keyword evidence="3" id="KW-1185">Reference proteome</keyword>
<dbReference type="SUPFAM" id="SSF56059">
    <property type="entry name" value="Glutathione synthetase ATP-binding domain-like"/>
    <property type="match status" value="1"/>
</dbReference>
<evidence type="ECO:0000313" key="3">
    <source>
        <dbReference type="Proteomes" id="UP001055025"/>
    </source>
</evidence>
<proteinExistence type="predicted"/>
<dbReference type="SUPFAM" id="SSF52266">
    <property type="entry name" value="SGNH hydrolase"/>
    <property type="match status" value="1"/>
</dbReference>
<comment type="caution">
    <text evidence="2">The sequence shown here is derived from an EMBL/GenBank/DDBJ whole genome shotgun (WGS) entry which is preliminary data.</text>
</comment>
<dbReference type="Gene3D" id="3.40.50.1110">
    <property type="entry name" value="SGNH hydrolase"/>
    <property type="match status" value="1"/>
</dbReference>
<dbReference type="CDD" id="cd00229">
    <property type="entry name" value="SGNH_hydrolase"/>
    <property type="match status" value="1"/>
</dbReference>
<dbReference type="Gene3D" id="2.60.120.260">
    <property type="entry name" value="Galactose-binding domain-like"/>
    <property type="match status" value="1"/>
</dbReference>
<dbReference type="AlphaFoldDB" id="A0AAV5B3X1"/>
<gene>
    <name evidence="2" type="ORF">ATOP_11940</name>
</gene>
<name>A0AAV5B3X1_9ACTN</name>
<dbReference type="InterPro" id="IPR013830">
    <property type="entry name" value="SGNH_hydro"/>
</dbReference>
<sequence>MSADRERGTRMGRCRWHRLGRSWPVEVPAEGLLHGAVSLERGASGWVRPLRFFPSQLRALGSCAAWHPSLYRAQARTTSGIVVEFETDASECALQIDVDPEPRTTVAQVELAVGGPADDPFDGVSATVDGRPVAPCMPPEGPVELVVDLAGEDGDPTLPGFDPRRHVRIYLPALRGCTVGMVLCDGTYVDPVPPRPTLLVLGDSISQGFLAGDPAGTWPALVAADKGLDLVNQGVGGLVFQPTALMGLGALEAPDTVWVALGPNYRFEGWSGTVVAREVAAYIDTVCSLWPEARLFCATPTPHDEDAYPTARGAAYGTVPGLIADACARHPEVTLVDGLELLEDRARYFADADHPSARGARLMALRIGRVMAGEPPIDTMAAKKARRAAREAIAAREGAEPCDLPPEDTEPIDLAALAPAVPCHLEPLAPASVGEGAPARADAAPAPAPDAAAPALGRALEDRFNALCGSLPGLDAEGRAAGQAYLAGTHALYHGAPLSWAFTPKLFTVEGERLLADAAETMYRIMAKTLRAYRSDPAVRAAFGLPADVERLCLIEDHFPCPVPVARVDVFLNEDTGEYWFCELNCDGSAGMTATDEVSRAVALSPTFAALEGERPGLDPYSVVDACAREVLDCYGAWDLAGTGPFPAGRPSLAVVDYLESLSRDEAEDFVARFAAMGVDARITDIRDLSVDEVGGRWRLMDGRGPIDCVWRRVVVSEMMGKPCEGADALVLAAEENLACVVGGFSTWPCATKNVFAFFHGPQAASVLDAGELEFVRAHVPFTKVLAPGDDLAPYLDREAWIVKPADGYNADSVVAGRDVDDGRWLEVLGRGRETGAVVQAYAPQYVCPVVVGGCAPEDVTQLSGVVDASCMEGLYLFGGRFSGVFTRCGVGATIGEWTSRLNMGCFVDRGGRP</sequence>
<dbReference type="EMBL" id="BQKC01000001">
    <property type="protein sequence ID" value="GJM55539.1"/>
    <property type="molecule type" value="Genomic_DNA"/>
</dbReference>
<organism evidence="2 3">
    <name type="scientific">Granulimonas faecalis</name>
    <dbReference type="NCBI Taxonomy" id="2894155"/>
    <lineage>
        <taxon>Bacteria</taxon>
        <taxon>Bacillati</taxon>
        <taxon>Actinomycetota</taxon>
        <taxon>Coriobacteriia</taxon>
        <taxon>Coriobacteriales</taxon>
        <taxon>Kribbibacteriaceae</taxon>
        <taxon>Granulimonas</taxon>
    </lineage>
</organism>
<evidence type="ECO:0000313" key="2">
    <source>
        <dbReference type="EMBL" id="GJM55539.1"/>
    </source>
</evidence>
<evidence type="ECO:0000259" key="1">
    <source>
        <dbReference type="Pfam" id="PF13472"/>
    </source>
</evidence>